<dbReference type="AlphaFoldDB" id="A0AAE0HLW8"/>
<gene>
    <name evidence="2" type="ORF">B0H64DRAFT_385743</name>
</gene>
<feature type="compositionally biased region" description="Basic and acidic residues" evidence="1">
    <location>
        <begin position="398"/>
        <end position="411"/>
    </location>
</feature>
<dbReference type="PANTHER" id="PTHR37542:SF1">
    <property type="entry name" value="PRION-INHIBITION AND PROPAGATION HELO DOMAIN-CONTAINING PROTEIN"/>
    <property type="match status" value="1"/>
</dbReference>
<dbReference type="Proteomes" id="UP001278766">
    <property type="component" value="Unassembled WGS sequence"/>
</dbReference>
<evidence type="ECO:0000256" key="1">
    <source>
        <dbReference type="SAM" id="MobiDB-lite"/>
    </source>
</evidence>
<feature type="compositionally biased region" description="Low complexity" evidence="1">
    <location>
        <begin position="310"/>
        <end position="321"/>
    </location>
</feature>
<evidence type="ECO:0000313" key="3">
    <source>
        <dbReference type="Proteomes" id="UP001278766"/>
    </source>
</evidence>
<evidence type="ECO:0000313" key="2">
    <source>
        <dbReference type="EMBL" id="KAK3298647.1"/>
    </source>
</evidence>
<protein>
    <recommendedName>
        <fullName evidence="4">Protein kinase domain-containing protein</fullName>
    </recommendedName>
</protein>
<evidence type="ECO:0008006" key="4">
    <source>
        <dbReference type="Google" id="ProtNLM"/>
    </source>
</evidence>
<accession>A0AAE0HLW8</accession>
<feature type="region of interest" description="Disordered" evidence="1">
    <location>
        <begin position="309"/>
        <end position="412"/>
    </location>
</feature>
<name>A0AAE0HLW8_9PEZI</name>
<dbReference type="RefSeq" id="XP_062662161.1">
    <property type="nucleotide sequence ID" value="XM_062803099.1"/>
</dbReference>
<dbReference type="PANTHER" id="PTHR37542">
    <property type="entry name" value="HELO DOMAIN-CONTAINING PROTEIN-RELATED"/>
    <property type="match status" value="1"/>
</dbReference>
<organism evidence="2 3">
    <name type="scientific">Chaetomium fimeti</name>
    <dbReference type="NCBI Taxonomy" id="1854472"/>
    <lineage>
        <taxon>Eukaryota</taxon>
        <taxon>Fungi</taxon>
        <taxon>Dikarya</taxon>
        <taxon>Ascomycota</taxon>
        <taxon>Pezizomycotina</taxon>
        <taxon>Sordariomycetes</taxon>
        <taxon>Sordariomycetidae</taxon>
        <taxon>Sordariales</taxon>
        <taxon>Chaetomiaceae</taxon>
        <taxon>Chaetomium</taxon>
    </lineage>
</organism>
<comment type="caution">
    <text evidence="2">The sequence shown here is derived from an EMBL/GenBank/DDBJ whole genome shotgun (WGS) entry which is preliminary data.</text>
</comment>
<keyword evidence="3" id="KW-1185">Reference proteome</keyword>
<dbReference type="Gene3D" id="1.10.510.10">
    <property type="entry name" value="Transferase(Phosphotransferase) domain 1"/>
    <property type="match status" value="1"/>
</dbReference>
<dbReference type="InterPro" id="IPR011009">
    <property type="entry name" value="Kinase-like_dom_sf"/>
</dbReference>
<reference evidence="2" key="1">
    <citation type="journal article" date="2023" name="Mol. Phylogenet. Evol.">
        <title>Genome-scale phylogeny and comparative genomics of the fungal order Sordariales.</title>
        <authorList>
            <person name="Hensen N."/>
            <person name="Bonometti L."/>
            <person name="Westerberg I."/>
            <person name="Brannstrom I.O."/>
            <person name="Guillou S."/>
            <person name="Cros-Aarteil S."/>
            <person name="Calhoun S."/>
            <person name="Haridas S."/>
            <person name="Kuo A."/>
            <person name="Mondo S."/>
            <person name="Pangilinan J."/>
            <person name="Riley R."/>
            <person name="LaButti K."/>
            <person name="Andreopoulos B."/>
            <person name="Lipzen A."/>
            <person name="Chen C."/>
            <person name="Yan M."/>
            <person name="Daum C."/>
            <person name="Ng V."/>
            <person name="Clum A."/>
            <person name="Steindorff A."/>
            <person name="Ohm R.A."/>
            <person name="Martin F."/>
            <person name="Silar P."/>
            <person name="Natvig D.O."/>
            <person name="Lalanne C."/>
            <person name="Gautier V."/>
            <person name="Ament-Velasquez S.L."/>
            <person name="Kruys A."/>
            <person name="Hutchinson M.I."/>
            <person name="Powell A.J."/>
            <person name="Barry K."/>
            <person name="Miller A.N."/>
            <person name="Grigoriev I.V."/>
            <person name="Debuchy R."/>
            <person name="Gladieux P."/>
            <person name="Hiltunen Thoren M."/>
            <person name="Johannesson H."/>
        </authorList>
    </citation>
    <scope>NUCLEOTIDE SEQUENCE</scope>
    <source>
        <strain evidence="2">CBS 168.71</strain>
    </source>
</reference>
<feature type="compositionally biased region" description="Low complexity" evidence="1">
    <location>
        <begin position="329"/>
        <end position="339"/>
    </location>
</feature>
<dbReference type="EMBL" id="JAUEPN010000002">
    <property type="protein sequence ID" value="KAK3298647.1"/>
    <property type="molecule type" value="Genomic_DNA"/>
</dbReference>
<proteinExistence type="predicted"/>
<feature type="compositionally biased region" description="Basic and acidic residues" evidence="1">
    <location>
        <begin position="374"/>
        <end position="384"/>
    </location>
</feature>
<reference evidence="2" key="2">
    <citation type="submission" date="2023-06" db="EMBL/GenBank/DDBJ databases">
        <authorList>
            <consortium name="Lawrence Berkeley National Laboratory"/>
            <person name="Haridas S."/>
            <person name="Hensen N."/>
            <person name="Bonometti L."/>
            <person name="Westerberg I."/>
            <person name="Brannstrom I.O."/>
            <person name="Guillou S."/>
            <person name="Cros-Aarteil S."/>
            <person name="Calhoun S."/>
            <person name="Kuo A."/>
            <person name="Mondo S."/>
            <person name="Pangilinan J."/>
            <person name="Riley R."/>
            <person name="Labutti K."/>
            <person name="Andreopoulos B."/>
            <person name="Lipzen A."/>
            <person name="Chen C."/>
            <person name="Yanf M."/>
            <person name="Daum C."/>
            <person name="Ng V."/>
            <person name="Clum A."/>
            <person name="Steindorff A."/>
            <person name="Ohm R."/>
            <person name="Martin F."/>
            <person name="Silar P."/>
            <person name="Natvig D."/>
            <person name="Lalanne C."/>
            <person name="Gautier V."/>
            <person name="Ament-Velasquez S.L."/>
            <person name="Kruys A."/>
            <person name="Hutchinson M.I."/>
            <person name="Powell A.J."/>
            <person name="Barry K."/>
            <person name="Miller A.N."/>
            <person name="Grigoriev I.V."/>
            <person name="Debuchy R."/>
            <person name="Gladieux P."/>
            <person name="Thoren M.H."/>
            <person name="Johannesson H."/>
        </authorList>
    </citation>
    <scope>NUCLEOTIDE SEQUENCE</scope>
    <source>
        <strain evidence="2">CBS 168.71</strain>
    </source>
</reference>
<dbReference type="SUPFAM" id="SSF56112">
    <property type="entry name" value="Protein kinase-like (PK-like)"/>
    <property type="match status" value="1"/>
</dbReference>
<sequence length="834" mass="91516">MDFLGAASAIVSLAKDLVSVVEKSRETIKSIRNAEENWKDITEIDIISRIEFIVNEVRYLTADTDLGMPQEIGTLKRMREELESSSRAFRDDASNAEPTGRRQCVMFGIRTEKELREKLVGLETSAQNLVRWLRDKDVLDRLKESAKVRELAGHVFVPKQGMPEISVTGADHCRVVEAGYQPVSSQPAMVVRVLAEEIGHREDGMAILTRLLRKSDHNPSADITLNQTRLQCLGFVAGRLMFRLPEHADDPRTLRTRMLEENGSNKPKIALSERFAIARQLVDAVVKLHATGVMHENLRSDTVLSVRLKPASGDGSAAATADPPPAPAPEAARSSSARGGARGLWRRMSSGSLRAQRRGNKDDDGNARNDSGTEEQRGRRRSDSLGRPSSRIIRRSSRKGERKEERVEAKPAARSPFAVVLTRWSQAQDCGAIPASSIPPEDDWHLKVYRHPQQQVKQEGQPASQADDCYNFGHDIYALGVCLLEIGLWRPLVQLAHDGTAVTAICTPLLKSAGADAVTDWLGCELAEALRAEGSRKVEKAVATALGKDAILNAPKLLRDSVVRSHIGGDDGARGMVASILGTNLKEAFREDPNRDGFSRRFIKRAVVKVFRGFTFGTNGDVEVILENLDRLKAAIDSVIKTAVDDFAKAAFSKWENSSQGNGITTEVYETARDRMRNCLHQTGVVWSPRAEEMVHLVQSLINSIEETSASLGGGMVTAETVLDAVMTGRNRENGENGVVGARQAEINNLLKEPRGGAALTRALVTLAERDLPGDMDYAYRDIVVRCLQCLDDGVGFILKHKGVLGRVGRKEACDDMEEKVVKPLAAAWPCLAS</sequence>
<dbReference type="GeneID" id="87840047"/>